<protein>
    <submittedName>
        <fullName evidence="2">Uncharacterized protein</fullName>
    </submittedName>
</protein>
<name>A0AAE0S8A3_9BIVA</name>
<accession>A0AAE0S8A3</accession>
<reference evidence="2" key="3">
    <citation type="submission" date="2023-05" db="EMBL/GenBank/DDBJ databases">
        <authorList>
            <person name="Smith C.H."/>
        </authorList>
    </citation>
    <scope>NUCLEOTIDE SEQUENCE</scope>
    <source>
        <strain evidence="2">CHS0354</strain>
        <tissue evidence="2">Mantle</tissue>
    </source>
</reference>
<evidence type="ECO:0000313" key="2">
    <source>
        <dbReference type="EMBL" id="KAK3586954.1"/>
    </source>
</evidence>
<keyword evidence="3" id="KW-1185">Reference proteome</keyword>
<reference evidence="2" key="1">
    <citation type="journal article" date="2021" name="Genome Biol. Evol.">
        <title>A High-Quality Reference Genome for a Parasitic Bivalve with Doubly Uniparental Inheritance (Bivalvia: Unionida).</title>
        <authorList>
            <person name="Smith C.H."/>
        </authorList>
    </citation>
    <scope>NUCLEOTIDE SEQUENCE</scope>
    <source>
        <strain evidence="2">CHS0354</strain>
    </source>
</reference>
<dbReference type="Proteomes" id="UP001195483">
    <property type="component" value="Unassembled WGS sequence"/>
</dbReference>
<sequence length="162" mass="18066">MPFLAVKKIRTDTAGEKMGSQSFYTPFQVGHKKVADHGPKLRFQGELMYPKVPIPSRGKEDGTGDKIGANPGEKANFHAEKTYTRKLVGFFQIPKFPFELGEKEAGQTGDNTLEDPPQKVIFQAGQTYTEGEKIVLLQITKCQYSSGQEDRPDYLYAISCGR</sequence>
<evidence type="ECO:0000256" key="1">
    <source>
        <dbReference type="SAM" id="MobiDB-lite"/>
    </source>
</evidence>
<organism evidence="2 3">
    <name type="scientific">Potamilus streckersoni</name>
    <dbReference type="NCBI Taxonomy" id="2493646"/>
    <lineage>
        <taxon>Eukaryota</taxon>
        <taxon>Metazoa</taxon>
        <taxon>Spiralia</taxon>
        <taxon>Lophotrochozoa</taxon>
        <taxon>Mollusca</taxon>
        <taxon>Bivalvia</taxon>
        <taxon>Autobranchia</taxon>
        <taxon>Heteroconchia</taxon>
        <taxon>Palaeoheterodonta</taxon>
        <taxon>Unionida</taxon>
        <taxon>Unionoidea</taxon>
        <taxon>Unionidae</taxon>
        <taxon>Ambleminae</taxon>
        <taxon>Lampsilini</taxon>
        <taxon>Potamilus</taxon>
    </lineage>
</organism>
<comment type="caution">
    <text evidence="2">The sequence shown here is derived from an EMBL/GenBank/DDBJ whole genome shotgun (WGS) entry which is preliminary data.</text>
</comment>
<evidence type="ECO:0000313" key="3">
    <source>
        <dbReference type="Proteomes" id="UP001195483"/>
    </source>
</evidence>
<gene>
    <name evidence="2" type="ORF">CHS0354_026665</name>
</gene>
<feature type="region of interest" description="Disordered" evidence="1">
    <location>
        <begin position="52"/>
        <end position="73"/>
    </location>
</feature>
<proteinExistence type="predicted"/>
<reference evidence="2" key="2">
    <citation type="journal article" date="2021" name="Genome Biol. Evol.">
        <title>Developing a high-quality reference genome for a parasitic bivalve with doubly uniparental inheritance (Bivalvia: Unionida).</title>
        <authorList>
            <person name="Smith C.H."/>
        </authorList>
    </citation>
    <scope>NUCLEOTIDE SEQUENCE</scope>
    <source>
        <strain evidence="2">CHS0354</strain>
        <tissue evidence="2">Mantle</tissue>
    </source>
</reference>
<dbReference type="AlphaFoldDB" id="A0AAE0S8A3"/>
<dbReference type="EMBL" id="JAEAOA010001593">
    <property type="protein sequence ID" value="KAK3586954.1"/>
    <property type="molecule type" value="Genomic_DNA"/>
</dbReference>